<evidence type="ECO:0008006" key="4">
    <source>
        <dbReference type="Google" id="ProtNLM"/>
    </source>
</evidence>
<name>A0A5C7SM37_THASP</name>
<accession>A0A5C7SM37</accession>
<evidence type="ECO:0000313" key="3">
    <source>
        <dbReference type="Proteomes" id="UP000321192"/>
    </source>
</evidence>
<protein>
    <recommendedName>
        <fullName evidence="4">Nitrous oxide reductase accessory protein NosL</fullName>
    </recommendedName>
</protein>
<dbReference type="PROSITE" id="PS51318">
    <property type="entry name" value="TAT"/>
    <property type="match status" value="1"/>
</dbReference>
<evidence type="ECO:0000256" key="1">
    <source>
        <dbReference type="SAM" id="SignalP"/>
    </source>
</evidence>
<dbReference type="PANTHER" id="PTHR41247:SF1">
    <property type="entry name" value="HTH-TYPE TRANSCRIPTIONAL REPRESSOR YCNK"/>
    <property type="match status" value="1"/>
</dbReference>
<dbReference type="Pfam" id="PF05573">
    <property type="entry name" value="NosL"/>
    <property type="match status" value="1"/>
</dbReference>
<dbReference type="SUPFAM" id="SSF160387">
    <property type="entry name" value="NosL/MerB-like"/>
    <property type="match status" value="1"/>
</dbReference>
<dbReference type="Proteomes" id="UP000321192">
    <property type="component" value="Unassembled WGS sequence"/>
</dbReference>
<dbReference type="EMBL" id="SSFD01000192">
    <property type="protein sequence ID" value="TXH83995.1"/>
    <property type="molecule type" value="Genomic_DNA"/>
</dbReference>
<proteinExistence type="predicted"/>
<comment type="caution">
    <text evidence="2">The sequence shown here is derived from an EMBL/GenBank/DDBJ whole genome shotgun (WGS) entry which is preliminary data.</text>
</comment>
<feature type="chain" id="PRO_5022786813" description="Nitrous oxide reductase accessory protein NosL" evidence="1">
    <location>
        <begin position="27"/>
        <end position="210"/>
    </location>
</feature>
<dbReference type="InterPro" id="IPR008719">
    <property type="entry name" value="N2O_reductase_NosL"/>
</dbReference>
<keyword evidence="1" id="KW-0732">Signal</keyword>
<sequence length="210" mass="22635">MSIVRGRRRLLLAGAAVSLAAGSALLWDYTTRAGRSFEPPAEDICVVTPTRAAQAHPYDPASGLGKYDARPIPADARCPVCGMYPARFPRWAAQIVFEDGAAHFFDSPVDLFMFLDKPASFGSTRTAAEAAAMYVADFRNGTWLPARQAVFVRDSRARGPMRGPDLPAFADTAAAQAFIAEQGGRALTFEQVDASVVTGLRDANHAHHMH</sequence>
<organism evidence="2 3">
    <name type="scientific">Thauera aminoaromatica</name>
    <dbReference type="NCBI Taxonomy" id="164330"/>
    <lineage>
        <taxon>Bacteria</taxon>
        <taxon>Pseudomonadati</taxon>
        <taxon>Pseudomonadota</taxon>
        <taxon>Betaproteobacteria</taxon>
        <taxon>Rhodocyclales</taxon>
        <taxon>Zoogloeaceae</taxon>
        <taxon>Thauera</taxon>
    </lineage>
</organism>
<dbReference type="Gene3D" id="3.30.70.2050">
    <property type="match status" value="1"/>
</dbReference>
<dbReference type="RefSeq" id="WP_043744032.1">
    <property type="nucleotide sequence ID" value="NZ_JAYRXT010000566.1"/>
</dbReference>
<dbReference type="PANTHER" id="PTHR41247">
    <property type="entry name" value="HTH-TYPE TRANSCRIPTIONAL REPRESSOR YCNK"/>
    <property type="match status" value="1"/>
</dbReference>
<reference evidence="2 3" key="1">
    <citation type="submission" date="2018-09" db="EMBL/GenBank/DDBJ databases">
        <title>Metagenome Assembled Genomes from an Advanced Water Purification Facility.</title>
        <authorList>
            <person name="Stamps B.W."/>
            <person name="Spear J.R."/>
        </authorList>
    </citation>
    <scope>NUCLEOTIDE SEQUENCE [LARGE SCALE GENOMIC DNA]</scope>
    <source>
        <strain evidence="2">Bin_27_1</strain>
    </source>
</reference>
<feature type="signal peptide" evidence="1">
    <location>
        <begin position="1"/>
        <end position="26"/>
    </location>
</feature>
<dbReference type="AlphaFoldDB" id="A0A5C7SM37"/>
<gene>
    <name evidence="2" type="ORF">E6Q80_12455</name>
</gene>
<evidence type="ECO:0000313" key="2">
    <source>
        <dbReference type="EMBL" id="TXH83995.1"/>
    </source>
</evidence>
<dbReference type="InterPro" id="IPR006311">
    <property type="entry name" value="TAT_signal"/>
</dbReference>